<comment type="caution">
    <text evidence="4">Lacks conserved residue(s) required for the propagation of feature annotation.</text>
</comment>
<evidence type="ECO:0000256" key="2">
    <source>
        <dbReference type="ARBA" id="ARBA00022737"/>
    </source>
</evidence>
<evidence type="ECO:0000256" key="1">
    <source>
        <dbReference type="ARBA" id="ARBA00022679"/>
    </source>
</evidence>
<gene>
    <name evidence="4 6" type="primary">mshD</name>
    <name evidence="6" type="ORF">FGL98_00360</name>
</gene>
<dbReference type="InterPro" id="IPR000182">
    <property type="entry name" value="GNAT_dom"/>
</dbReference>
<evidence type="ECO:0000256" key="3">
    <source>
        <dbReference type="ARBA" id="ARBA00023315"/>
    </source>
</evidence>
<sequence>MSTLEWPADPSDAQVAAVLALADAATDTDGMAPFSEATTLGLRRLPQHGAAAGLRLATIGHAELVGAAVLADDGSAEAAVRPDARGRGLGRRLIDALLQERPDAQLWAHGDLPAAQALARAYDLQVSRNLWRMQRAVDAEPAIRPRAAGAPDAPVVPAGFAARSFVPDQDAQAWLDLNATAFAHHPEQGRMTMDDLQDRIAQPWFDPEGLLLIEDTAVSPHRLVASHWTKVAEPDSGEGEVYVVAVDPAYQGRGLGRAVTGLGLAYLASRGLQTIDLYVEGDNGPAVATYTRLGFERTSIDVMYSRAVHPMLTP</sequence>
<feature type="binding site" evidence="4">
    <location>
        <position position="278"/>
    </location>
    <ligand>
        <name>1D-myo-inositol 2-(L-cysteinylamino)-2-deoxy-alpha-D-glucopyranoside</name>
        <dbReference type="ChEBI" id="CHEBI:58887"/>
    </ligand>
</feature>
<dbReference type="InterPro" id="IPR017813">
    <property type="entry name" value="Mycothiol_AcTrfase"/>
</dbReference>
<reference evidence="6 7" key="1">
    <citation type="submission" date="2019-05" db="EMBL/GenBank/DDBJ databases">
        <authorList>
            <person name="Lee S.D."/>
        </authorList>
    </citation>
    <scope>NUCLEOTIDE SEQUENCE [LARGE SCALE GENOMIC DNA]</scope>
    <source>
        <strain evidence="6 7">C5-26</strain>
    </source>
</reference>
<comment type="catalytic activity">
    <reaction evidence="4">
        <text>1D-myo-inositol 2-(L-cysteinylamino)-2-deoxy-alpha-D-glucopyranoside + acetyl-CoA = mycothiol + CoA + H(+)</text>
        <dbReference type="Rhea" id="RHEA:26172"/>
        <dbReference type="ChEBI" id="CHEBI:15378"/>
        <dbReference type="ChEBI" id="CHEBI:16768"/>
        <dbReference type="ChEBI" id="CHEBI:57287"/>
        <dbReference type="ChEBI" id="CHEBI:57288"/>
        <dbReference type="ChEBI" id="CHEBI:58887"/>
        <dbReference type="EC" id="2.3.1.189"/>
    </reaction>
</comment>
<proteinExistence type="inferred from homology"/>
<accession>A0A563E8Q0</accession>
<dbReference type="GO" id="GO:0035447">
    <property type="term" value="F:mycothiol synthase activity"/>
    <property type="evidence" value="ECO:0007669"/>
    <property type="project" value="UniProtKB-UniRule"/>
</dbReference>
<feature type="binding site" evidence="4">
    <location>
        <begin position="251"/>
        <end position="257"/>
    </location>
    <ligand>
        <name>acetyl-CoA</name>
        <dbReference type="ChEBI" id="CHEBI:57288"/>
        <label>2</label>
    </ligand>
</feature>
<evidence type="ECO:0000313" key="6">
    <source>
        <dbReference type="EMBL" id="TWP38896.1"/>
    </source>
</evidence>
<dbReference type="Pfam" id="PF00583">
    <property type="entry name" value="Acetyltransf_1"/>
    <property type="match status" value="1"/>
</dbReference>
<dbReference type="EMBL" id="VCQV01000001">
    <property type="protein sequence ID" value="TWP38896.1"/>
    <property type="molecule type" value="Genomic_DNA"/>
</dbReference>
<evidence type="ECO:0000259" key="5">
    <source>
        <dbReference type="PROSITE" id="PS51186"/>
    </source>
</evidence>
<dbReference type="Proteomes" id="UP000320244">
    <property type="component" value="Unassembled WGS sequence"/>
</dbReference>
<dbReference type="SUPFAM" id="SSF55729">
    <property type="entry name" value="Acyl-CoA N-acyltransferases (Nat)"/>
    <property type="match status" value="1"/>
</dbReference>
<dbReference type="EC" id="2.3.1.189" evidence="4"/>
<dbReference type="CDD" id="cd04301">
    <property type="entry name" value="NAT_SF"/>
    <property type="match status" value="2"/>
</dbReference>
<evidence type="ECO:0000313" key="7">
    <source>
        <dbReference type="Proteomes" id="UP000320244"/>
    </source>
</evidence>
<dbReference type="PIRSF" id="PIRSF021524">
    <property type="entry name" value="MSH_acetyltransferase"/>
    <property type="match status" value="1"/>
</dbReference>
<comment type="subunit">
    <text evidence="4">Monomer.</text>
</comment>
<protein>
    <recommendedName>
        <fullName evidence="4">Mycothiol acetyltransferase</fullName>
        <shortName evidence="4">MSH acetyltransferase</shortName>
        <ecNumber evidence="4">2.3.1.189</ecNumber>
    </recommendedName>
    <alternativeName>
        <fullName evidence="4">Mycothiol synthase</fullName>
    </alternativeName>
</protein>
<keyword evidence="7" id="KW-1185">Reference proteome</keyword>
<dbReference type="Gene3D" id="3.40.630.30">
    <property type="match status" value="1"/>
</dbReference>
<dbReference type="GO" id="GO:0008999">
    <property type="term" value="F:protein-N-terminal-alanine acetyltransferase activity"/>
    <property type="evidence" value="ECO:0007669"/>
    <property type="project" value="TreeGrafter"/>
</dbReference>
<feature type="binding site" evidence="4">
    <location>
        <position position="36"/>
    </location>
    <ligand>
        <name>1D-myo-inositol 2-(L-cysteinylamino)-2-deoxy-alpha-D-glucopyranoside</name>
        <dbReference type="ChEBI" id="CHEBI:58887"/>
    </ligand>
</feature>
<dbReference type="InterPro" id="IPR016181">
    <property type="entry name" value="Acyl_CoA_acyltransferase"/>
</dbReference>
<dbReference type="HAMAP" id="MF_01698">
    <property type="entry name" value="MshD"/>
    <property type="match status" value="1"/>
</dbReference>
<evidence type="ECO:0000256" key="4">
    <source>
        <dbReference type="HAMAP-Rule" id="MF_01698"/>
    </source>
</evidence>
<comment type="function">
    <text evidence="4">Catalyzes the transfer of acetyl from acetyl-CoA to desacetylmycothiol (Cys-GlcN-Ins) to form mycothiol.</text>
</comment>
<comment type="caution">
    <text evidence="6">The sequence shown here is derived from an EMBL/GenBank/DDBJ whole genome shotgun (WGS) entry which is preliminary data.</text>
</comment>
<feature type="domain" description="N-acetyltransferase" evidence="5">
    <location>
        <begin position="160"/>
        <end position="314"/>
    </location>
</feature>
<dbReference type="RefSeq" id="WP_146314679.1">
    <property type="nucleotide sequence ID" value="NZ_VCQV01000001.1"/>
</dbReference>
<keyword evidence="1 4" id="KW-0808">Transferase</keyword>
<feature type="binding site" evidence="4">
    <location>
        <begin position="244"/>
        <end position="246"/>
    </location>
    <ligand>
        <name>acetyl-CoA</name>
        <dbReference type="ChEBI" id="CHEBI:57288"/>
        <label>2</label>
    </ligand>
</feature>
<dbReference type="OrthoDB" id="3208058at2"/>
<dbReference type="AlphaFoldDB" id="A0A563E8Q0"/>
<keyword evidence="3 4" id="KW-0012">Acyltransferase</keyword>
<dbReference type="InterPro" id="IPR050276">
    <property type="entry name" value="MshD_Acetyltransferase"/>
</dbReference>
<keyword evidence="2 4" id="KW-0677">Repeat</keyword>
<feature type="binding site" evidence="4">
    <location>
        <begin position="78"/>
        <end position="80"/>
    </location>
    <ligand>
        <name>acetyl-CoA</name>
        <dbReference type="ChEBI" id="CHEBI:57288"/>
        <label>1</label>
    </ligand>
</feature>
<comment type="similarity">
    <text evidence="4">Belongs to the acetyltransferase family. MshD subfamily.</text>
</comment>
<feature type="binding site" evidence="4">
    <location>
        <position position="240"/>
    </location>
    <ligand>
        <name>1D-myo-inositol 2-(L-cysteinylamino)-2-deoxy-alpha-D-glucopyranoside</name>
        <dbReference type="ChEBI" id="CHEBI:58887"/>
    </ligand>
</feature>
<dbReference type="PANTHER" id="PTHR43617">
    <property type="entry name" value="L-AMINO ACID N-ACETYLTRANSFERASE"/>
    <property type="match status" value="1"/>
</dbReference>
<feature type="binding site" evidence="4">
    <location>
        <position position="187"/>
    </location>
    <ligand>
        <name>1D-myo-inositol 2-(L-cysteinylamino)-2-deoxy-alpha-D-glucopyranoside</name>
        <dbReference type="ChEBI" id="CHEBI:58887"/>
    </ligand>
</feature>
<dbReference type="NCBIfam" id="TIGR03448">
    <property type="entry name" value="mycothiol_MshD"/>
    <property type="match status" value="1"/>
</dbReference>
<dbReference type="PROSITE" id="PS51186">
    <property type="entry name" value="GNAT"/>
    <property type="match status" value="1"/>
</dbReference>
<reference evidence="6 7" key="2">
    <citation type="submission" date="2019-08" db="EMBL/GenBank/DDBJ databases">
        <title>Jejuicoccus antrihumi gen. nov., sp. nov., a new member of the family Dermacoccaceae isolated from a cave.</title>
        <authorList>
            <person name="Schumann P."/>
            <person name="Kim I.S."/>
        </authorList>
    </citation>
    <scope>NUCLEOTIDE SEQUENCE [LARGE SCALE GENOMIC DNA]</scope>
    <source>
        <strain evidence="6 7">C5-26</strain>
    </source>
</reference>
<organism evidence="6 7">
    <name type="scientific">Leekyejoonella antrihumi</name>
    <dbReference type="NCBI Taxonomy" id="1660198"/>
    <lineage>
        <taxon>Bacteria</taxon>
        <taxon>Bacillati</taxon>
        <taxon>Actinomycetota</taxon>
        <taxon>Actinomycetes</taxon>
        <taxon>Micrococcales</taxon>
        <taxon>Dermacoccaceae</taxon>
        <taxon>Leekyejoonella</taxon>
    </lineage>
</organism>
<name>A0A563E8Q0_9MICO</name>
<dbReference type="PANTHER" id="PTHR43617:SF31">
    <property type="entry name" value="MYCOTHIOL ACETYLTRANSFERASE"/>
    <property type="match status" value="1"/>
</dbReference>
<dbReference type="GO" id="GO:0010125">
    <property type="term" value="P:mycothiol biosynthetic process"/>
    <property type="evidence" value="ECO:0007669"/>
    <property type="project" value="UniProtKB-UniRule"/>
</dbReference>
<feature type="binding site" evidence="4">
    <location>
        <position position="230"/>
    </location>
    <ligand>
        <name>1D-myo-inositol 2-(L-cysteinylamino)-2-deoxy-alpha-D-glucopyranoside</name>
        <dbReference type="ChEBI" id="CHEBI:58887"/>
    </ligand>
</feature>